<dbReference type="Pfam" id="PF02519">
    <property type="entry name" value="Auxin_inducible"/>
    <property type="match status" value="1"/>
</dbReference>
<keyword evidence="4" id="KW-1185">Reference proteome</keyword>
<reference evidence="3" key="2">
    <citation type="submission" date="2021-03" db="UniProtKB">
        <authorList>
            <consortium name="EnsemblPlants"/>
        </authorList>
    </citation>
    <scope>IDENTIFICATION</scope>
</reference>
<comment type="similarity">
    <text evidence="1">Belongs to the ARG7 family.</text>
</comment>
<name>A0A803M4P0_CHEQI</name>
<proteinExistence type="inferred from homology"/>
<dbReference type="EnsemblPlants" id="AUR62023413-RA">
    <property type="protein sequence ID" value="AUR62023413-RA:cds"/>
    <property type="gene ID" value="AUR62023413"/>
</dbReference>
<dbReference type="Gramene" id="AUR62023413-RA">
    <property type="protein sequence ID" value="AUR62023413-RA:cds"/>
    <property type="gene ID" value="AUR62023413"/>
</dbReference>
<evidence type="ECO:0000256" key="1">
    <source>
        <dbReference type="ARBA" id="ARBA00006974"/>
    </source>
</evidence>
<reference evidence="3" key="1">
    <citation type="journal article" date="2017" name="Nature">
        <title>The genome of Chenopodium quinoa.</title>
        <authorList>
            <person name="Jarvis D.E."/>
            <person name="Ho Y.S."/>
            <person name="Lightfoot D.J."/>
            <person name="Schmoeckel S.M."/>
            <person name="Li B."/>
            <person name="Borm T.J.A."/>
            <person name="Ohyanagi H."/>
            <person name="Mineta K."/>
            <person name="Michell C.T."/>
            <person name="Saber N."/>
            <person name="Kharbatia N.M."/>
            <person name="Rupper R.R."/>
            <person name="Sharp A.R."/>
            <person name="Dally N."/>
            <person name="Boughton B.A."/>
            <person name="Woo Y.H."/>
            <person name="Gao G."/>
            <person name="Schijlen E.G.W.M."/>
            <person name="Guo X."/>
            <person name="Momin A.A."/>
            <person name="Negrao S."/>
            <person name="Al-Babili S."/>
            <person name="Gehring C."/>
            <person name="Roessner U."/>
            <person name="Jung C."/>
            <person name="Murphy K."/>
            <person name="Arold S.T."/>
            <person name="Gojobori T."/>
            <person name="van der Linden C.G."/>
            <person name="van Loo E.N."/>
            <person name="Jellen E.N."/>
            <person name="Maughan P.J."/>
            <person name="Tester M."/>
        </authorList>
    </citation>
    <scope>NUCLEOTIDE SEQUENCE [LARGE SCALE GENOMIC DNA]</scope>
    <source>
        <strain evidence="3">cv. PI 614886</strain>
    </source>
</reference>
<dbReference type="InterPro" id="IPR003676">
    <property type="entry name" value="SAUR_fam"/>
</dbReference>
<protein>
    <submittedName>
        <fullName evidence="3">Uncharacterized protein</fullName>
    </submittedName>
</protein>
<dbReference type="PANTHER" id="PTHR31374">
    <property type="entry name" value="AUXIN-INDUCED PROTEIN-LIKE-RELATED"/>
    <property type="match status" value="1"/>
</dbReference>
<dbReference type="Proteomes" id="UP000596660">
    <property type="component" value="Unplaced"/>
</dbReference>
<evidence type="ECO:0000313" key="4">
    <source>
        <dbReference type="Proteomes" id="UP000596660"/>
    </source>
</evidence>
<feature type="region of interest" description="Disordered" evidence="2">
    <location>
        <begin position="1"/>
        <end position="21"/>
    </location>
</feature>
<dbReference type="PANTHER" id="PTHR31374:SF198">
    <property type="entry name" value="AUXIN-RESPONSIVE PROTEIN SAUR72"/>
    <property type="match status" value="1"/>
</dbReference>
<evidence type="ECO:0000256" key="2">
    <source>
        <dbReference type="SAM" id="MobiDB-lite"/>
    </source>
</evidence>
<sequence length="93" mass="10895">MSPPRYSRLGCEEVNNDDQRKEAQKRGYIPIMVGKCEEEEERFMVPLGWMKHPSIVDLLQLAANEFGYHQQGVIHIPCRPHQFRVVIEKISCR</sequence>
<evidence type="ECO:0000313" key="3">
    <source>
        <dbReference type="EnsemblPlants" id="AUR62023413-RA:cds"/>
    </source>
</evidence>
<dbReference type="AlphaFoldDB" id="A0A803M4P0"/>
<dbReference type="GO" id="GO:0009733">
    <property type="term" value="P:response to auxin"/>
    <property type="evidence" value="ECO:0007669"/>
    <property type="project" value="InterPro"/>
</dbReference>
<dbReference type="OMA" id="FQQVLHA"/>
<accession>A0A803M4P0</accession>
<organism evidence="3 4">
    <name type="scientific">Chenopodium quinoa</name>
    <name type="common">Quinoa</name>
    <dbReference type="NCBI Taxonomy" id="63459"/>
    <lineage>
        <taxon>Eukaryota</taxon>
        <taxon>Viridiplantae</taxon>
        <taxon>Streptophyta</taxon>
        <taxon>Embryophyta</taxon>
        <taxon>Tracheophyta</taxon>
        <taxon>Spermatophyta</taxon>
        <taxon>Magnoliopsida</taxon>
        <taxon>eudicotyledons</taxon>
        <taxon>Gunneridae</taxon>
        <taxon>Pentapetalae</taxon>
        <taxon>Caryophyllales</taxon>
        <taxon>Chenopodiaceae</taxon>
        <taxon>Chenopodioideae</taxon>
        <taxon>Atripliceae</taxon>
        <taxon>Chenopodium</taxon>
    </lineage>
</organism>